<organism evidence="2 3">
    <name type="scientific">Paramesorhizobium deserti</name>
    <dbReference type="NCBI Taxonomy" id="1494590"/>
    <lineage>
        <taxon>Bacteria</taxon>
        <taxon>Pseudomonadati</taxon>
        <taxon>Pseudomonadota</taxon>
        <taxon>Alphaproteobacteria</taxon>
        <taxon>Hyphomicrobiales</taxon>
        <taxon>Phyllobacteriaceae</taxon>
        <taxon>Paramesorhizobium</taxon>
    </lineage>
</organism>
<accession>A0A135HVG8</accession>
<dbReference type="EMBL" id="LNTU01000015">
    <property type="protein sequence ID" value="KXF77161.1"/>
    <property type="molecule type" value="Genomic_DNA"/>
</dbReference>
<evidence type="ECO:0000313" key="2">
    <source>
        <dbReference type="EMBL" id="KXF77161.1"/>
    </source>
</evidence>
<evidence type="ECO:0000259" key="1">
    <source>
        <dbReference type="PROSITE" id="PS51186"/>
    </source>
</evidence>
<dbReference type="Gene3D" id="3.40.630.30">
    <property type="match status" value="1"/>
</dbReference>
<keyword evidence="3" id="KW-1185">Reference proteome</keyword>
<feature type="domain" description="N-acetyltransferase" evidence="1">
    <location>
        <begin position="1"/>
        <end position="134"/>
    </location>
</feature>
<reference evidence="2 3" key="1">
    <citation type="submission" date="2015-11" db="EMBL/GenBank/DDBJ databases">
        <title>Draft genome sequence of Paramesorhizobium deserti A-3-E, a strain highly resistant to diverse beta-lactam antibiotics.</title>
        <authorList>
            <person name="Lv R."/>
            <person name="Yang X."/>
            <person name="Fang N."/>
            <person name="Guo J."/>
            <person name="Luo X."/>
            <person name="Peng F."/>
            <person name="Yang R."/>
            <person name="Cui Y."/>
            <person name="Fang C."/>
            <person name="Song Y."/>
        </authorList>
    </citation>
    <scope>NUCLEOTIDE SEQUENCE [LARGE SCALE GENOMIC DNA]</scope>
    <source>
        <strain evidence="2 3">A-3-E</strain>
    </source>
</reference>
<dbReference type="Pfam" id="PF13673">
    <property type="entry name" value="Acetyltransf_10"/>
    <property type="match status" value="1"/>
</dbReference>
<dbReference type="Proteomes" id="UP000070107">
    <property type="component" value="Unassembled WGS sequence"/>
</dbReference>
<evidence type="ECO:0000313" key="3">
    <source>
        <dbReference type="Proteomes" id="UP000070107"/>
    </source>
</evidence>
<dbReference type="PROSITE" id="PS51186">
    <property type="entry name" value="GNAT"/>
    <property type="match status" value="1"/>
</dbReference>
<protein>
    <recommendedName>
        <fullName evidence="1">N-acetyltransferase domain-containing protein</fullName>
    </recommendedName>
</protein>
<sequence length="134" mass="14946">MHHIRRTILFVRGRLGEVTYDENHPDDLAPDNLPFLLRLNGRNIGVARLDLKGDNAVMRLVAIDAGEQARGHGRVLNALIEDEAKGRGLKTLLVNAAPTAVGFYEKTGWERFTWNASELAGIASDCIQMRKRLD</sequence>
<dbReference type="InterPro" id="IPR000182">
    <property type="entry name" value="GNAT_dom"/>
</dbReference>
<dbReference type="GO" id="GO:0016747">
    <property type="term" value="F:acyltransferase activity, transferring groups other than amino-acyl groups"/>
    <property type="evidence" value="ECO:0007669"/>
    <property type="project" value="InterPro"/>
</dbReference>
<dbReference type="InterPro" id="IPR016181">
    <property type="entry name" value="Acyl_CoA_acyltransferase"/>
</dbReference>
<name>A0A135HVG8_9HYPH</name>
<dbReference type="STRING" id="1494590.ATN84_25425"/>
<dbReference type="SUPFAM" id="SSF55729">
    <property type="entry name" value="Acyl-CoA N-acyltransferases (Nat)"/>
    <property type="match status" value="1"/>
</dbReference>
<proteinExistence type="predicted"/>
<gene>
    <name evidence="2" type="ORF">ATN84_25425</name>
</gene>
<comment type="caution">
    <text evidence="2">The sequence shown here is derived from an EMBL/GenBank/DDBJ whole genome shotgun (WGS) entry which is preliminary data.</text>
</comment>
<dbReference type="AlphaFoldDB" id="A0A135HVG8"/>